<evidence type="ECO:0000259" key="3">
    <source>
        <dbReference type="Pfam" id="PF18915"/>
    </source>
</evidence>
<feature type="region of interest" description="Disordered" evidence="1">
    <location>
        <begin position="1"/>
        <end position="25"/>
    </location>
</feature>
<keyword evidence="5" id="KW-1185">Reference proteome</keyword>
<evidence type="ECO:0000256" key="2">
    <source>
        <dbReference type="SAM" id="Phobius"/>
    </source>
</evidence>
<dbReference type="OrthoDB" id="3402808at2"/>
<dbReference type="InterPro" id="IPR043725">
    <property type="entry name" value="DUF5667"/>
</dbReference>
<feature type="compositionally biased region" description="Basic residues" evidence="1">
    <location>
        <begin position="1"/>
        <end position="11"/>
    </location>
</feature>
<feature type="compositionally biased region" description="Low complexity" evidence="1">
    <location>
        <begin position="77"/>
        <end position="87"/>
    </location>
</feature>
<feature type="region of interest" description="Disordered" evidence="1">
    <location>
        <begin position="73"/>
        <end position="94"/>
    </location>
</feature>
<dbReference type="Proteomes" id="UP000186096">
    <property type="component" value="Unassembled WGS sequence"/>
</dbReference>
<evidence type="ECO:0000256" key="1">
    <source>
        <dbReference type="SAM" id="MobiDB-lite"/>
    </source>
</evidence>
<feature type="domain" description="DUF5667" evidence="3">
    <location>
        <begin position="127"/>
        <end position="218"/>
    </location>
</feature>
<reference evidence="5" key="1">
    <citation type="submission" date="2017-01" db="EMBL/GenBank/DDBJ databases">
        <authorList>
            <person name="Varghese N."/>
            <person name="Submissions S."/>
        </authorList>
    </citation>
    <scope>NUCLEOTIDE SEQUENCE [LARGE SCALE GENOMIC DNA]</scope>
    <source>
        <strain evidence="5">ATCC 12950</strain>
    </source>
</reference>
<organism evidence="4 5">
    <name type="scientific">Microbispora rosea</name>
    <dbReference type="NCBI Taxonomy" id="58117"/>
    <lineage>
        <taxon>Bacteria</taxon>
        <taxon>Bacillati</taxon>
        <taxon>Actinomycetota</taxon>
        <taxon>Actinomycetes</taxon>
        <taxon>Streptosporangiales</taxon>
        <taxon>Streptosporangiaceae</taxon>
        <taxon>Microbispora</taxon>
    </lineage>
</organism>
<keyword evidence="2" id="KW-0472">Membrane</keyword>
<dbReference type="AlphaFoldDB" id="A0A1N7G600"/>
<accession>A0A1N7G600</accession>
<dbReference type="EMBL" id="FTNI01000026">
    <property type="protein sequence ID" value="SIS07856.1"/>
    <property type="molecule type" value="Genomic_DNA"/>
</dbReference>
<dbReference type="RefSeq" id="WP_076440000.1">
    <property type="nucleotide sequence ID" value="NZ_FTNI01000026.1"/>
</dbReference>
<gene>
    <name evidence="4" type="ORF">SAMN05421833_12652</name>
</gene>
<keyword evidence="2" id="KW-0812">Transmembrane</keyword>
<protein>
    <recommendedName>
        <fullName evidence="3">DUF5667 domain-containing protein</fullName>
    </recommendedName>
</protein>
<sequence length="253" mass="28316">MGWWRRSRRAGGRSSARSRDGAGRRFLLRGRSPARTRGVLARVAGLRSLLGSRPRPEFRERLRADLMRAHAAERAAGRQAAGKHAAPAAPPPRPRSRWSLLVRLRPLLVFCVLLAAMFGTGVRTHYAVPGEVLYPLKRMAESTVLRLAHDDEELAQRQMVAARQRAAETASLVNAATPERRRLIGQTLDDMETTTRAALSRVVRQGRADGKAREFAREQRNLVEPLLPKLDGENRDKVNQYLIYIDSFTGSGR</sequence>
<feature type="transmembrane region" description="Helical" evidence="2">
    <location>
        <begin position="100"/>
        <end position="119"/>
    </location>
</feature>
<name>A0A1N7G600_9ACTN</name>
<evidence type="ECO:0000313" key="5">
    <source>
        <dbReference type="Proteomes" id="UP000186096"/>
    </source>
</evidence>
<dbReference type="Pfam" id="PF18915">
    <property type="entry name" value="DUF5667"/>
    <property type="match status" value="1"/>
</dbReference>
<keyword evidence="2" id="KW-1133">Transmembrane helix</keyword>
<proteinExistence type="predicted"/>
<evidence type="ECO:0000313" key="4">
    <source>
        <dbReference type="EMBL" id="SIS07856.1"/>
    </source>
</evidence>
<dbReference type="STRING" id="58117.SAMN05421833_12652"/>